<evidence type="ECO:0000313" key="6">
    <source>
        <dbReference type="EMBL" id="MFC3932210.1"/>
    </source>
</evidence>
<keyword evidence="7" id="KW-1185">Reference proteome</keyword>
<sequence>MAVPLGLRGSDDYVMLDLHERSHGPHGLIAGTTGSGKSELIQSYLLSLAVNFHPYDVAFLLIDYKGGGMANLFKALPHVLGTITNLDGNQSMRALASIRAENERRQRLFNAAGVNHIHAYQKKYKQGEVSEPLPHLIIISDEFAELKKEQPDFITQLVSTARIGRSLGVNLILATQKPSGVVDDQIWSNSNFRIALKVADRADSQEMLHTPDAAAIQLAGRAYLQVGNNEVYELFQSAWSGADYQLDKEEQGIEAHTIYGINALGQYEALNQDLSGLDEATDIREVPTELDVVVQHIEQVAKDRQITQLAQPWLPPLKERIYLSEISLAQRNWELPPKYQITFGIVDIPSQQAQDKARHDFDALGHLALFSGPAMGKTTFLQTAVMDLVRHNTPDDLHLYLLDFGANGLLPLLKLPHSADIIYTDDLAKIQKFAERMMGLIRERKSLFAGELVATISAYEESTNQHLPRIFIVVDNYEGIHDNSAEELLDRLMVTVSRDGASLGIYILLSTGRSGGLKTQIQANIKTRLALRLTDQNETQTLIGKNRINMEDIPGRGLIKVGTPEVFQAALPVDGTDDLAILTHLRDEVEEMAHAWTGKRPLGIPIVPDILPVADFINRNQTQAQLQNGALPLGLEYDNVSSLAIAKDRLSHLHVLWEKQTVRNLVFEHLYHMVAARPSKDAVIAFDLAEVYDATYEWTEYYDNNDIDSFKKGFETLKQTILTDRHTGRYEDRFVFITDLSQLLEVTSLQANDFAMLYEEGDKVGVHFIYGTARLFVSRRDQIQLYLEQRQGDAIIAMKVSDQNFYKKSSNKGERFLDNDQVYYHHQDEQTLIKITK</sequence>
<feature type="domain" description="FtsK" evidence="5">
    <location>
        <begin position="354"/>
        <end position="540"/>
    </location>
</feature>
<dbReference type="Gene3D" id="3.40.50.300">
    <property type="entry name" value="P-loop containing nucleotide triphosphate hydrolases"/>
    <property type="match status" value="2"/>
</dbReference>
<reference evidence="7" key="1">
    <citation type="journal article" date="2019" name="Int. J. Syst. Evol. Microbiol.">
        <title>The Global Catalogue of Microorganisms (GCM) 10K type strain sequencing project: providing services to taxonomists for standard genome sequencing and annotation.</title>
        <authorList>
            <consortium name="The Broad Institute Genomics Platform"/>
            <consortium name="The Broad Institute Genome Sequencing Center for Infectious Disease"/>
            <person name="Wu L."/>
            <person name="Ma J."/>
        </authorList>
    </citation>
    <scope>NUCLEOTIDE SEQUENCE [LARGE SCALE GENOMIC DNA]</scope>
    <source>
        <strain evidence="7">CCUG 58728</strain>
    </source>
</reference>
<evidence type="ECO:0000259" key="5">
    <source>
        <dbReference type="PROSITE" id="PS50901"/>
    </source>
</evidence>
<accession>A0ABV8D1N3</accession>
<dbReference type="PROSITE" id="PS50901">
    <property type="entry name" value="FTSK"/>
    <property type="match status" value="2"/>
</dbReference>
<protein>
    <submittedName>
        <fullName evidence="6">Type VII secretion protein EssC</fullName>
    </submittedName>
</protein>
<dbReference type="InterPro" id="IPR002543">
    <property type="entry name" value="FtsK_dom"/>
</dbReference>
<gene>
    <name evidence="6" type="primary">essC</name>
    <name evidence="6" type="ORF">ACFOSE_05420</name>
</gene>
<evidence type="ECO:0000313" key="7">
    <source>
        <dbReference type="Proteomes" id="UP001595901"/>
    </source>
</evidence>
<evidence type="ECO:0000256" key="1">
    <source>
        <dbReference type="ARBA" id="ARBA00022737"/>
    </source>
</evidence>
<evidence type="ECO:0000256" key="4">
    <source>
        <dbReference type="PROSITE-ProRule" id="PRU00289"/>
    </source>
</evidence>
<dbReference type="InterPro" id="IPR050206">
    <property type="entry name" value="FtsK/SpoIIIE/SftA"/>
</dbReference>
<feature type="non-terminal residue" evidence="6">
    <location>
        <position position="1"/>
    </location>
</feature>
<evidence type="ECO:0000256" key="3">
    <source>
        <dbReference type="ARBA" id="ARBA00022840"/>
    </source>
</evidence>
<dbReference type="PANTHER" id="PTHR22683:SF1">
    <property type="entry name" value="TYPE VII SECRETION SYSTEM PROTEIN ESSC"/>
    <property type="match status" value="1"/>
</dbReference>
<keyword evidence="2 4" id="KW-0547">Nucleotide-binding</keyword>
<name>A0ABV8D1N3_9STRE</name>
<dbReference type="Proteomes" id="UP001595901">
    <property type="component" value="Unassembled WGS sequence"/>
</dbReference>
<keyword evidence="3 4" id="KW-0067">ATP-binding</keyword>
<keyword evidence="1" id="KW-0677">Repeat</keyword>
<organism evidence="6 7">
    <name type="scientific">Streptococcus dentapri</name>
    <dbReference type="NCBI Taxonomy" id="573564"/>
    <lineage>
        <taxon>Bacteria</taxon>
        <taxon>Bacillati</taxon>
        <taxon>Bacillota</taxon>
        <taxon>Bacilli</taxon>
        <taxon>Lactobacillales</taxon>
        <taxon>Streptococcaceae</taxon>
        <taxon>Streptococcus</taxon>
    </lineage>
</organism>
<feature type="domain" description="FtsK" evidence="5">
    <location>
        <begin position="11"/>
        <end position="205"/>
    </location>
</feature>
<dbReference type="InterPro" id="IPR027417">
    <property type="entry name" value="P-loop_NTPase"/>
</dbReference>
<comment type="caution">
    <text evidence="6">The sequence shown here is derived from an EMBL/GenBank/DDBJ whole genome shotgun (WGS) entry which is preliminary data.</text>
</comment>
<dbReference type="RefSeq" id="WP_380431392.1">
    <property type="nucleotide sequence ID" value="NZ_JBHSAC010000047.1"/>
</dbReference>
<dbReference type="CDD" id="cd01127">
    <property type="entry name" value="TrwB_TraG_TraD_VirD4"/>
    <property type="match status" value="1"/>
</dbReference>
<feature type="binding site" evidence="4">
    <location>
        <begin position="31"/>
        <end position="38"/>
    </location>
    <ligand>
        <name>ATP</name>
        <dbReference type="ChEBI" id="CHEBI:30616"/>
    </ligand>
</feature>
<dbReference type="SUPFAM" id="SSF52540">
    <property type="entry name" value="P-loop containing nucleoside triphosphate hydrolases"/>
    <property type="match status" value="2"/>
</dbReference>
<dbReference type="InterPro" id="IPR023839">
    <property type="entry name" value="Firmicutes_EssC_C"/>
</dbReference>
<dbReference type="NCBIfam" id="TIGR03928">
    <property type="entry name" value="T7_EssCb_Firm"/>
    <property type="match status" value="1"/>
</dbReference>
<dbReference type="EMBL" id="JBHSAC010000047">
    <property type="protein sequence ID" value="MFC3932210.1"/>
    <property type="molecule type" value="Genomic_DNA"/>
</dbReference>
<proteinExistence type="predicted"/>
<dbReference type="PANTHER" id="PTHR22683">
    <property type="entry name" value="SPORULATION PROTEIN RELATED"/>
    <property type="match status" value="1"/>
</dbReference>
<dbReference type="Pfam" id="PF01580">
    <property type="entry name" value="FtsK_SpoIIIE"/>
    <property type="match status" value="2"/>
</dbReference>
<evidence type="ECO:0000256" key="2">
    <source>
        <dbReference type="ARBA" id="ARBA00022741"/>
    </source>
</evidence>
<feature type="binding site" evidence="4">
    <location>
        <begin position="371"/>
        <end position="378"/>
    </location>
    <ligand>
        <name>ATP</name>
        <dbReference type="ChEBI" id="CHEBI:30616"/>
    </ligand>
</feature>